<keyword evidence="10" id="KW-1185">Reference proteome</keyword>
<dbReference type="EMBL" id="JAEPRB010000089">
    <property type="protein sequence ID" value="KAG2222213.1"/>
    <property type="molecule type" value="Genomic_DNA"/>
</dbReference>
<dbReference type="Proteomes" id="UP000646827">
    <property type="component" value="Unassembled WGS sequence"/>
</dbReference>
<feature type="transmembrane region" description="Helical" evidence="7">
    <location>
        <begin position="167"/>
        <end position="185"/>
    </location>
</feature>
<keyword evidence="4 7" id="KW-1133">Transmembrane helix</keyword>
<dbReference type="InterPro" id="IPR036259">
    <property type="entry name" value="MFS_trans_sf"/>
</dbReference>
<evidence type="ECO:0000313" key="9">
    <source>
        <dbReference type="EMBL" id="KAG2222213.1"/>
    </source>
</evidence>
<feature type="non-terminal residue" evidence="9">
    <location>
        <position position="1"/>
    </location>
</feature>
<dbReference type="AlphaFoldDB" id="A0A8H7S4Z5"/>
<evidence type="ECO:0000256" key="3">
    <source>
        <dbReference type="ARBA" id="ARBA00022692"/>
    </source>
</evidence>
<comment type="subcellular location">
    <subcellularLocation>
        <location evidence="1">Membrane</location>
        <topology evidence="1">Multi-pass membrane protein</topology>
    </subcellularLocation>
</comment>
<dbReference type="InterPro" id="IPR024989">
    <property type="entry name" value="MFS_assoc_dom"/>
</dbReference>
<feature type="compositionally biased region" description="Polar residues" evidence="6">
    <location>
        <begin position="251"/>
        <end position="260"/>
    </location>
</feature>
<feature type="region of interest" description="Disordered" evidence="6">
    <location>
        <begin position="468"/>
        <end position="494"/>
    </location>
</feature>
<gene>
    <name evidence="9" type="ORF">INT45_014110</name>
</gene>
<dbReference type="PANTHER" id="PTHR16172:SF41">
    <property type="entry name" value="MAJOR FACILITATOR SUPERFAMILY DOMAIN-CONTAINING PROTEIN 6-LIKE"/>
    <property type="match status" value="1"/>
</dbReference>
<feature type="domain" description="Major facilitator superfamily associated" evidence="8">
    <location>
        <begin position="477"/>
        <end position="676"/>
    </location>
</feature>
<name>A0A8H7S4Z5_9FUNG</name>
<reference evidence="9 10" key="1">
    <citation type="submission" date="2020-12" db="EMBL/GenBank/DDBJ databases">
        <title>Metabolic potential, ecology and presence of endohyphal bacteria is reflected in genomic diversity of Mucoromycotina.</title>
        <authorList>
            <person name="Muszewska A."/>
            <person name="Okrasinska A."/>
            <person name="Steczkiewicz K."/>
            <person name="Drgas O."/>
            <person name="Orlowska M."/>
            <person name="Perlinska-Lenart U."/>
            <person name="Aleksandrzak-Piekarczyk T."/>
            <person name="Szatraj K."/>
            <person name="Zielenkiewicz U."/>
            <person name="Pilsyk S."/>
            <person name="Malc E."/>
            <person name="Mieczkowski P."/>
            <person name="Kruszewska J.S."/>
            <person name="Biernat P."/>
            <person name="Pawlowska J."/>
        </authorList>
    </citation>
    <scope>NUCLEOTIDE SEQUENCE [LARGE SCALE GENOMIC DNA]</scope>
    <source>
        <strain evidence="9 10">CBS 142.35</strain>
    </source>
</reference>
<protein>
    <recommendedName>
        <fullName evidence="8">Major facilitator superfamily associated domain-containing protein</fullName>
    </recommendedName>
</protein>
<keyword evidence="5 7" id="KW-0472">Membrane</keyword>
<evidence type="ECO:0000259" key="8">
    <source>
        <dbReference type="Pfam" id="PF12832"/>
    </source>
</evidence>
<feature type="transmembrane region" description="Helical" evidence="7">
    <location>
        <begin position="582"/>
        <end position="602"/>
    </location>
</feature>
<evidence type="ECO:0000256" key="4">
    <source>
        <dbReference type="ARBA" id="ARBA00022989"/>
    </source>
</evidence>
<evidence type="ECO:0000256" key="7">
    <source>
        <dbReference type="SAM" id="Phobius"/>
    </source>
</evidence>
<feature type="transmembrane region" description="Helical" evidence="7">
    <location>
        <begin position="519"/>
        <end position="546"/>
    </location>
</feature>
<comment type="caution">
    <text evidence="9">The sequence shown here is derived from an EMBL/GenBank/DDBJ whole genome shotgun (WGS) entry which is preliminary data.</text>
</comment>
<dbReference type="OrthoDB" id="2286425at2759"/>
<organism evidence="9 10">
    <name type="scientific">Circinella minor</name>
    <dbReference type="NCBI Taxonomy" id="1195481"/>
    <lineage>
        <taxon>Eukaryota</taxon>
        <taxon>Fungi</taxon>
        <taxon>Fungi incertae sedis</taxon>
        <taxon>Mucoromycota</taxon>
        <taxon>Mucoromycotina</taxon>
        <taxon>Mucoromycetes</taxon>
        <taxon>Mucorales</taxon>
        <taxon>Lichtheimiaceae</taxon>
        <taxon>Circinella</taxon>
    </lineage>
</organism>
<dbReference type="GO" id="GO:0016020">
    <property type="term" value="C:membrane"/>
    <property type="evidence" value="ECO:0007669"/>
    <property type="project" value="UniProtKB-SubCell"/>
</dbReference>
<dbReference type="Gene3D" id="1.20.1250.20">
    <property type="entry name" value="MFS general substrate transporter like domains"/>
    <property type="match status" value="2"/>
</dbReference>
<dbReference type="SUPFAM" id="SSF103473">
    <property type="entry name" value="MFS general substrate transporter"/>
    <property type="match status" value="1"/>
</dbReference>
<feature type="region of interest" description="Disordered" evidence="6">
    <location>
        <begin position="233"/>
        <end position="269"/>
    </location>
</feature>
<dbReference type="PANTHER" id="PTHR16172">
    <property type="entry name" value="MAJOR FACILITATOR SUPERFAMILY DOMAIN-CONTAINING PROTEIN 6-LIKE"/>
    <property type="match status" value="1"/>
</dbReference>
<proteinExistence type="inferred from homology"/>
<keyword evidence="3 7" id="KW-0812">Transmembrane</keyword>
<feature type="compositionally biased region" description="Low complexity" evidence="6">
    <location>
        <begin position="468"/>
        <end position="484"/>
    </location>
</feature>
<evidence type="ECO:0000256" key="6">
    <source>
        <dbReference type="SAM" id="MobiDB-lite"/>
    </source>
</evidence>
<dbReference type="Pfam" id="PF12832">
    <property type="entry name" value="MFS_1_like"/>
    <property type="match status" value="2"/>
</dbReference>
<feature type="transmembrane region" description="Helical" evidence="7">
    <location>
        <begin position="39"/>
        <end position="60"/>
    </location>
</feature>
<feature type="transmembrane region" description="Helical" evidence="7">
    <location>
        <begin position="657"/>
        <end position="675"/>
    </location>
</feature>
<comment type="similarity">
    <text evidence="2">Belongs to the major facilitator superfamily. MFSD6 family.</text>
</comment>
<evidence type="ECO:0000313" key="10">
    <source>
        <dbReference type="Proteomes" id="UP000646827"/>
    </source>
</evidence>
<feature type="transmembrane region" description="Helical" evidence="7">
    <location>
        <begin position="552"/>
        <end position="570"/>
    </location>
</feature>
<evidence type="ECO:0000256" key="1">
    <source>
        <dbReference type="ARBA" id="ARBA00004141"/>
    </source>
</evidence>
<accession>A0A8H7S4Z5</accession>
<sequence length="676" mass="74188">MLFWPKLLSISHAIASSVRPYLPLYLSHLLGFTCSDIGILLAVPLACRVISLGLWTVLVIDQRPMLHGFFMALLTAIGTAALVLILWIPPHAKFAWSAALVCMFFDGIFYQPLTVLIDSAIIKILGNYKILLYDSQRQWGDLAAAIMAVSIGWSLDEDHDFDTLMGTILIGAVLLFLVSLSTTVIPADPALLGIHDDDQGDNNVTTPLLKTFFDIEQPFPQTTTTATSYAFIENNNNNNNNARRSLPPTSPNTKDSNSGKTISSTTPSMIPTTVTTNAIHTAVMSPYYEHRPPSTYFYKPYCLFNEQLSHISEEDASMLRRMASNANTHLTMKQHQHQQATMATETTTTTTTTATTDSVISESIGADTDRGDNTDYTAGGATTTCCTRPFRSSSQYWATTTTTTASTTACNIHDEDNNTSNGHHLFSEMPSLQLALLPSPPSETPMLVLPIALTSTFIHNNHYHYYDSNNSNNNNNNNNNIYESNNEDGEQVNNGDETRASYYYGSFYSRHNHNLWNPWAVYSLLLTVLLAGVGSSMMNALLYIYLHDGLGLPMHLIGIVGMVAVAAKVASKPIVHWAINRYSVVAITGVAHVTLIICAFGYTCLKPDYLLSRLAAVILQILQGGAFNSLWLIAVRQVDCVLLTASQHQRMLLRGKMSALFNSLGPALGAIMSGFL</sequence>
<feature type="transmembrane region" description="Helical" evidence="7">
    <location>
        <begin position="67"/>
        <end position="88"/>
    </location>
</feature>
<evidence type="ECO:0000256" key="2">
    <source>
        <dbReference type="ARBA" id="ARBA00005241"/>
    </source>
</evidence>
<dbReference type="InterPro" id="IPR051717">
    <property type="entry name" value="MFS_MFSD6"/>
</dbReference>
<feature type="transmembrane region" description="Helical" evidence="7">
    <location>
        <begin position="614"/>
        <end position="636"/>
    </location>
</feature>
<feature type="domain" description="Major facilitator superfamily associated" evidence="8">
    <location>
        <begin position="12"/>
        <end position="185"/>
    </location>
</feature>
<evidence type="ECO:0000256" key="5">
    <source>
        <dbReference type="ARBA" id="ARBA00023136"/>
    </source>
</evidence>